<keyword evidence="1" id="KW-1133">Transmembrane helix</keyword>
<evidence type="ECO:0000313" key="4">
    <source>
        <dbReference type="Proteomes" id="UP001528411"/>
    </source>
</evidence>
<evidence type="ECO:0000256" key="2">
    <source>
        <dbReference type="SAM" id="SignalP"/>
    </source>
</evidence>
<dbReference type="Proteomes" id="UP001528411">
    <property type="component" value="Unassembled WGS sequence"/>
</dbReference>
<evidence type="ECO:0000313" key="3">
    <source>
        <dbReference type="EMBL" id="MDC2888739.1"/>
    </source>
</evidence>
<dbReference type="SUPFAM" id="SSF74653">
    <property type="entry name" value="TolA/TonB C-terminal domain"/>
    <property type="match status" value="1"/>
</dbReference>
<evidence type="ECO:0008006" key="5">
    <source>
        <dbReference type="Google" id="ProtNLM"/>
    </source>
</evidence>
<dbReference type="EMBL" id="JAQOMS010000002">
    <property type="protein sequence ID" value="MDC2888739.1"/>
    <property type="molecule type" value="Genomic_DNA"/>
</dbReference>
<evidence type="ECO:0000256" key="1">
    <source>
        <dbReference type="SAM" id="Phobius"/>
    </source>
</evidence>
<reference evidence="3 4" key="1">
    <citation type="submission" date="2023-01" db="EMBL/GenBank/DDBJ databases">
        <title>Psychrosphaera sp. nov., isolated from marine algae.</title>
        <authorList>
            <person name="Bayburt H."/>
            <person name="Choi B.J."/>
            <person name="Kim J.M."/>
            <person name="Choi D.G."/>
            <person name="Jeon C.O."/>
        </authorList>
    </citation>
    <scope>NUCLEOTIDE SEQUENCE [LARGE SCALE GENOMIC DNA]</scope>
    <source>
        <strain evidence="3 4">G1-22</strain>
    </source>
</reference>
<dbReference type="Gene3D" id="3.30.2420.10">
    <property type="entry name" value="TonB"/>
    <property type="match status" value="1"/>
</dbReference>
<dbReference type="RefSeq" id="WP_272180316.1">
    <property type="nucleotide sequence ID" value="NZ_JAQOMS010000002.1"/>
</dbReference>
<feature type="signal peptide" evidence="2">
    <location>
        <begin position="1"/>
        <end position="21"/>
    </location>
</feature>
<comment type="caution">
    <text evidence="3">The sequence shown here is derived from an EMBL/GenBank/DDBJ whole genome shotgun (WGS) entry which is preliminary data.</text>
</comment>
<keyword evidence="2" id="KW-0732">Signal</keyword>
<feature type="transmembrane region" description="Helical" evidence="1">
    <location>
        <begin position="186"/>
        <end position="208"/>
    </location>
</feature>
<proteinExistence type="predicted"/>
<sequence length="213" mass="24464">MMNIRFLGLFAIALFGFAAQASEQVHSEAVIVEWQAPDCSSYTSYKRCRNAVKTEYRRMRQQEMKSQGLSFWYYERPSYEGDSQKALKDEVSGMLTIAFDVEKDGTTSNVKVTAVSSEEAKVYGETLVNAITQWTFVPLDNKVEGVTWRTELFFEEEACKDKPKEGVEKRNVTPINIVKIIKTQHMLGFVFLTNKLGVIFLLSGHWYWKGLNR</sequence>
<keyword evidence="4" id="KW-1185">Reference proteome</keyword>
<keyword evidence="1" id="KW-0472">Membrane</keyword>
<feature type="chain" id="PRO_5046036408" description="TonB C-terminal domain-containing protein" evidence="2">
    <location>
        <begin position="22"/>
        <end position="213"/>
    </location>
</feature>
<accession>A0ABT5FC68</accession>
<name>A0ABT5FC68_9GAMM</name>
<organism evidence="3 4">
    <name type="scientific">Psychrosphaera algicola</name>
    <dbReference type="NCBI Taxonomy" id="3023714"/>
    <lineage>
        <taxon>Bacteria</taxon>
        <taxon>Pseudomonadati</taxon>
        <taxon>Pseudomonadota</taxon>
        <taxon>Gammaproteobacteria</taxon>
        <taxon>Alteromonadales</taxon>
        <taxon>Pseudoalteromonadaceae</taxon>
        <taxon>Psychrosphaera</taxon>
    </lineage>
</organism>
<protein>
    <recommendedName>
        <fullName evidence="5">TonB C-terminal domain-containing protein</fullName>
    </recommendedName>
</protein>
<keyword evidence="1" id="KW-0812">Transmembrane</keyword>
<gene>
    <name evidence="3" type="ORF">PN838_08120</name>
</gene>